<reference evidence="1" key="2">
    <citation type="journal article" date="2022" name="Microbiol. Resour. Announc.">
        <title>Metagenome Sequencing to Explore Phylogenomics of Terrestrial Cyanobacteria.</title>
        <authorList>
            <person name="Ward R.D."/>
            <person name="Stajich J.E."/>
            <person name="Johansen J.R."/>
            <person name="Huntemann M."/>
            <person name="Clum A."/>
            <person name="Foster B."/>
            <person name="Foster B."/>
            <person name="Roux S."/>
            <person name="Palaniappan K."/>
            <person name="Varghese N."/>
            <person name="Mukherjee S."/>
            <person name="Reddy T.B.K."/>
            <person name="Daum C."/>
            <person name="Copeland A."/>
            <person name="Chen I.A."/>
            <person name="Ivanova N.N."/>
            <person name="Kyrpides N.C."/>
            <person name="Shapiro N."/>
            <person name="Eloe-Fadrosh E.A."/>
            <person name="Pietrasiak N."/>
        </authorList>
    </citation>
    <scope>NUCLEOTIDE SEQUENCE</scope>
    <source>
        <strain evidence="1">HA4357-MV3</strain>
    </source>
</reference>
<evidence type="ECO:0000313" key="1">
    <source>
        <dbReference type="EMBL" id="MBW4432642.1"/>
    </source>
</evidence>
<organism evidence="1 2">
    <name type="scientific">Pelatocladus maniniholoensis HA4357-MV3</name>
    <dbReference type="NCBI Taxonomy" id="1117104"/>
    <lineage>
        <taxon>Bacteria</taxon>
        <taxon>Bacillati</taxon>
        <taxon>Cyanobacteriota</taxon>
        <taxon>Cyanophyceae</taxon>
        <taxon>Nostocales</taxon>
        <taxon>Nostocaceae</taxon>
        <taxon>Pelatocladus</taxon>
    </lineage>
</organism>
<sequence>MPRQVRAVISPDLVPIAESVMAATGIATHSQLVCLLIKNFGTELSQRLKGETTTQGRQS</sequence>
<accession>A0A9E3LTC4</accession>
<comment type="caution">
    <text evidence="1">The sequence shown here is derived from an EMBL/GenBank/DDBJ whole genome shotgun (WGS) entry which is preliminary data.</text>
</comment>
<name>A0A9E3LTC4_9NOST</name>
<proteinExistence type="predicted"/>
<dbReference type="AlphaFoldDB" id="A0A9E3LTC4"/>
<protein>
    <submittedName>
        <fullName evidence="1">Uncharacterized protein</fullName>
    </submittedName>
</protein>
<gene>
    <name evidence="1" type="ORF">KME28_13140</name>
</gene>
<reference evidence="1" key="1">
    <citation type="submission" date="2021-05" db="EMBL/GenBank/DDBJ databases">
        <authorList>
            <person name="Pietrasiak N."/>
            <person name="Ward R."/>
            <person name="Stajich J.E."/>
            <person name="Kurbessoian T."/>
        </authorList>
    </citation>
    <scope>NUCLEOTIDE SEQUENCE</scope>
    <source>
        <strain evidence="1">HA4357-MV3</strain>
    </source>
</reference>
<dbReference type="Proteomes" id="UP000813215">
    <property type="component" value="Unassembled WGS sequence"/>
</dbReference>
<dbReference type="EMBL" id="JAHHHW010000089">
    <property type="protein sequence ID" value="MBW4432642.1"/>
    <property type="molecule type" value="Genomic_DNA"/>
</dbReference>
<evidence type="ECO:0000313" key="2">
    <source>
        <dbReference type="Proteomes" id="UP000813215"/>
    </source>
</evidence>